<evidence type="ECO:0000313" key="5">
    <source>
        <dbReference type="Proteomes" id="UP000076796"/>
    </source>
</evidence>
<proteinExistence type="predicted"/>
<organism evidence="4 5">
    <name type="scientific">Paenibacillus glucanolyticus</name>
    <dbReference type="NCBI Taxonomy" id="59843"/>
    <lineage>
        <taxon>Bacteria</taxon>
        <taxon>Bacillati</taxon>
        <taxon>Bacillota</taxon>
        <taxon>Bacilli</taxon>
        <taxon>Bacillales</taxon>
        <taxon>Paenibacillaceae</taxon>
        <taxon>Paenibacillus</taxon>
    </lineage>
</organism>
<feature type="compositionally biased region" description="Low complexity" evidence="2">
    <location>
        <begin position="124"/>
        <end position="138"/>
    </location>
</feature>
<evidence type="ECO:0000256" key="2">
    <source>
        <dbReference type="SAM" id="MobiDB-lite"/>
    </source>
</evidence>
<reference evidence="4" key="1">
    <citation type="journal article" date="2016" name="Genome Announc.">
        <title>Draft genomes of two strains of Paenibacillus glucanolyticus with capability to degrade lignocellulose.</title>
        <authorList>
            <person name="Mathews S.L."/>
            <person name="Pawlak J."/>
            <person name="Grunden A.M."/>
        </authorList>
    </citation>
    <scope>NUCLEOTIDE SEQUENCE [LARGE SCALE GENOMIC DNA]</scope>
    <source>
        <strain evidence="4">SLM1</strain>
    </source>
</reference>
<sequence length="138" mass="15622">MAYTRGNLAVQERQKETQQQSAYLEKTKVIKRRSQLPQKEKLLYLLSVVFVVVVMGVIGMSHVHSYDLNRQIHDTDNKIVEAKRNINQLQVEKQTLETQVLEKAKELGYVPIEDDNAIHLSPVSGSTGTQDSDSGQND</sequence>
<dbReference type="AlphaFoldDB" id="A0A163L109"/>
<feature type="region of interest" description="Disordered" evidence="2">
    <location>
        <begin position="118"/>
        <end position="138"/>
    </location>
</feature>
<keyword evidence="4" id="KW-0132">Cell division</keyword>
<evidence type="ECO:0000313" key="4">
    <source>
        <dbReference type="EMBL" id="KZS47716.1"/>
    </source>
</evidence>
<protein>
    <submittedName>
        <fullName evidence="4">Cell division protein FtsL</fullName>
    </submittedName>
</protein>
<dbReference type="GO" id="GO:0051301">
    <property type="term" value="P:cell division"/>
    <property type="evidence" value="ECO:0007669"/>
    <property type="project" value="UniProtKB-KW"/>
</dbReference>
<evidence type="ECO:0000256" key="1">
    <source>
        <dbReference type="SAM" id="Coils"/>
    </source>
</evidence>
<name>A0A163L109_9BACL</name>
<dbReference type="EMBL" id="LWMH01000001">
    <property type="protein sequence ID" value="KZS47716.1"/>
    <property type="molecule type" value="Genomic_DNA"/>
</dbReference>
<gene>
    <name evidence="4" type="ORF">AWU65_18190</name>
</gene>
<dbReference type="OrthoDB" id="2988583at2"/>
<accession>A0A163L109</accession>
<feature type="transmembrane region" description="Helical" evidence="3">
    <location>
        <begin position="42"/>
        <end position="63"/>
    </location>
</feature>
<comment type="caution">
    <text evidence="4">The sequence shown here is derived from an EMBL/GenBank/DDBJ whole genome shotgun (WGS) entry which is preliminary data.</text>
</comment>
<dbReference type="RefSeq" id="WP_063478966.1">
    <property type="nucleotide sequence ID" value="NZ_CP147845.1"/>
</dbReference>
<keyword evidence="3" id="KW-0812">Transmembrane</keyword>
<dbReference type="Proteomes" id="UP000076796">
    <property type="component" value="Unassembled WGS sequence"/>
</dbReference>
<dbReference type="GeneID" id="97556832"/>
<keyword evidence="1" id="KW-0175">Coiled coil</keyword>
<keyword evidence="4" id="KW-0131">Cell cycle</keyword>
<feature type="coiled-coil region" evidence="1">
    <location>
        <begin position="72"/>
        <end position="106"/>
    </location>
</feature>
<keyword evidence="3" id="KW-1133">Transmembrane helix</keyword>
<keyword evidence="3" id="KW-0472">Membrane</keyword>
<dbReference type="STRING" id="59843.A3958_17615"/>
<keyword evidence="5" id="KW-1185">Reference proteome</keyword>
<evidence type="ECO:0000256" key="3">
    <source>
        <dbReference type="SAM" id="Phobius"/>
    </source>
</evidence>